<dbReference type="Proteomes" id="UP001409585">
    <property type="component" value="Unassembled WGS sequence"/>
</dbReference>
<dbReference type="EMBL" id="BAABLX010000072">
    <property type="protein sequence ID" value="GAA4956185.1"/>
    <property type="molecule type" value="Genomic_DNA"/>
</dbReference>
<evidence type="ECO:0000313" key="3">
    <source>
        <dbReference type="Proteomes" id="UP001409585"/>
    </source>
</evidence>
<evidence type="ECO:0000313" key="2">
    <source>
        <dbReference type="EMBL" id="GAA4956185.1"/>
    </source>
</evidence>
<reference evidence="3" key="1">
    <citation type="journal article" date="2019" name="Int. J. Syst. Evol. Microbiol.">
        <title>The Global Catalogue of Microorganisms (GCM) 10K type strain sequencing project: providing services to taxonomists for standard genome sequencing and annotation.</title>
        <authorList>
            <consortium name="The Broad Institute Genomics Platform"/>
            <consortium name="The Broad Institute Genome Sequencing Center for Infectious Disease"/>
            <person name="Wu L."/>
            <person name="Ma J."/>
        </authorList>
    </citation>
    <scope>NUCLEOTIDE SEQUENCE [LARGE SCALE GENOMIC DNA]</scope>
    <source>
        <strain evidence="3">JCM 19134</strain>
    </source>
</reference>
<accession>A0AAV3U7P7</accession>
<dbReference type="SMART" id="SM00860">
    <property type="entry name" value="SMI1_KNR4"/>
    <property type="match status" value="1"/>
</dbReference>
<feature type="domain" description="Knr4/Smi1-like" evidence="1">
    <location>
        <begin position="21"/>
        <end position="126"/>
    </location>
</feature>
<proteinExistence type="predicted"/>
<evidence type="ECO:0000259" key="1">
    <source>
        <dbReference type="SMART" id="SM00860"/>
    </source>
</evidence>
<name>A0AAV3U7P7_9ALTE</name>
<sequence length="132" mass="15240">MEEVVDRLRELNQPVPVPLDLPSFDDLVDAQEAMLIHIPDDFRDFLMQVSDVIYGSLEPATIADPTSHTYLPELASRAWDFGVERHLIPICESQGGYYVIDEQGEVTFWPGDKNDSWPSIWHWVRQVWLEEG</sequence>
<dbReference type="InterPro" id="IPR037883">
    <property type="entry name" value="Knr4/Smi1-like_sf"/>
</dbReference>
<dbReference type="Gene3D" id="3.40.1580.10">
    <property type="entry name" value="SMI1/KNR4-like"/>
    <property type="match status" value="1"/>
</dbReference>
<protein>
    <submittedName>
        <fullName evidence="2">SMI1/KNR4 family protein</fullName>
    </submittedName>
</protein>
<dbReference type="RefSeq" id="WP_345426688.1">
    <property type="nucleotide sequence ID" value="NZ_AP031496.1"/>
</dbReference>
<dbReference type="Pfam" id="PF14567">
    <property type="entry name" value="SUKH_5"/>
    <property type="match status" value="1"/>
</dbReference>
<dbReference type="AlphaFoldDB" id="A0AAV3U7P7"/>
<keyword evidence="3" id="KW-1185">Reference proteome</keyword>
<gene>
    <name evidence="2" type="ORF">GCM10025791_40540</name>
</gene>
<dbReference type="InterPro" id="IPR018958">
    <property type="entry name" value="Knr4/Smi1-like_dom"/>
</dbReference>
<dbReference type="SUPFAM" id="SSF160631">
    <property type="entry name" value="SMI1/KNR4-like"/>
    <property type="match status" value="1"/>
</dbReference>
<organism evidence="2 3">
    <name type="scientific">Halioxenophilus aromaticivorans</name>
    <dbReference type="NCBI Taxonomy" id="1306992"/>
    <lineage>
        <taxon>Bacteria</taxon>
        <taxon>Pseudomonadati</taxon>
        <taxon>Pseudomonadota</taxon>
        <taxon>Gammaproteobacteria</taxon>
        <taxon>Alteromonadales</taxon>
        <taxon>Alteromonadaceae</taxon>
        <taxon>Halioxenophilus</taxon>
    </lineage>
</organism>
<comment type="caution">
    <text evidence="2">The sequence shown here is derived from an EMBL/GenBank/DDBJ whole genome shotgun (WGS) entry which is preliminary data.</text>
</comment>